<dbReference type="Pfam" id="PF14534">
    <property type="entry name" value="DUF4440"/>
    <property type="match status" value="1"/>
</dbReference>
<dbReference type="SUPFAM" id="SSF54427">
    <property type="entry name" value="NTF2-like"/>
    <property type="match status" value="1"/>
</dbReference>
<dbReference type="OrthoDB" id="582586at2"/>
<evidence type="ECO:0000259" key="1">
    <source>
        <dbReference type="Pfam" id="PF14534"/>
    </source>
</evidence>
<name>A0A229S2W7_9PSEU</name>
<dbReference type="InterPro" id="IPR027843">
    <property type="entry name" value="DUF4440"/>
</dbReference>
<sequence length="137" mass="14750">MTTTERPTATPADQAAVAALPQRIIAAWGAHDADAFASVFADDATMIISGVHVKGRQQIRGFMAGAFAGPYQGTQVVGTPFELRQIGPDVILLLTEGGVRSKTETEVKPENVVRASWLAVREDGEWRLAAYQNTPRD</sequence>
<feature type="domain" description="DUF4440" evidence="1">
    <location>
        <begin position="18"/>
        <end position="128"/>
    </location>
</feature>
<dbReference type="Gene3D" id="3.10.450.50">
    <property type="match status" value="1"/>
</dbReference>
<dbReference type="CDD" id="cd00531">
    <property type="entry name" value="NTF2_like"/>
    <property type="match status" value="1"/>
</dbReference>
<gene>
    <name evidence="2" type="ORF">CFP71_22350</name>
</gene>
<dbReference type="NCBIfam" id="TIGR02246">
    <property type="entry name" value="SgcJ/EcaC family oxidoreductase"/>
    <property type="match status" value="1"/>
</dbReference>
<keyword evidence="3" id="KW-1185">Reference proteome</keyword>
<dbReference type="RefSeq" id="WP_093935897.1">
    <property type="nucleotide sequence ID" value="NZ_JBHUSO010000411.1"/>
</dbReference>
<proteinExistence type="predicted"/>
<accession>A0A229S2W7</accession>
<evidence type="ECO:0000313" key="3">
    <source>
        <dbReference type="Proteomes" id="UP000215223"/>
    </source>
</evidence>
<dbReference type="Proteomes" id="UP000215223">
    <property type="component" value="Unassembled WGS sequence"/>
</dbReference>
<protein>
    <submittedName>
        <fullName evidence="2">DUF4440 domain-containing protein</fullName>
    </submittedName>
</protein>
<reference evidence="2 3" key="1">
    <citation type="submission" date="2017-07" db="EMBL/GenBank/DDBJ databases">
        <title>Amycolatopsis thailandensis Genome sequencing and assembly.</title>
        <authorList>
            <person name="Kaur N."/>
            <person name="Mayilraj S."/>
        </authorList>
    </citation>
    <scope>NUCLEOTIDE SEQUENCE [LARGE SCALE GENOMIC DNA]</scope>
    <source>
        <strain evidence="2 3">JCM 16380</strain>
    </source>
</reference>
<comment type="caution">
    <text evidence="2">The sequence shown here is derived from an EMBL/GenBank/DDBJ whole genome shotgun (WGS) entry which is preliminary data.</text>
</comment>
<dbReference type="EMBL" id="NMQT01000078">
    <property type="protein sequence ID" value="OXM53135.1"/>
    <property type="molecule type" value="Genomic_DNA"/>
</dbReference>
<dbReference type="InterPro" id="IPR032710">
    <property type="entry name" value="NTF2-like_dom_sf"/>
</dbReference>
<dbReference type="InterPro" id="IPR011944">
    <property type="entry name" value="Steroid_delta5-4_isomerase"/>
</dbReference>
<dbReference type="AlphaFoldDB" id="A0A229S2W7"/>
<organism evidence="2 3">
    <name type="scientific">Amycolatopsis thailandensis</name>
    <dbReference type="NCBI Taxonomy" id="589330"/>
    <lineage>
        <taxon>Bacteria</taxon>
        <taxon>Bacillati</taxon>
        <taxon>Actinomycetota</taxon>
        <taxon>Actinomycetes</taxon>
        <taxon>Pseudonocardiales</taxon>
        <taxon>Pseudonocardiaceae</taxon>
        <taxon>Amycolatopsis</taxon>
    </lineage>
</organism>
<evidence type="ECO:0000313" key="2">
    <source>
        <dbReference type="EMBL" id="OXM53135.1"/>
    </source>
</evidence>